<dbReference type="AlphaFoldDB" id="A0A9Q1CLY8"/>
<keyword evidence="2" id="KW-1185">Reference proteome</keyword>
<gene>
    <name evidence="1" type="ORF">HOLleu_06026</name>
</gene>
<dbReference type="Proteomes" id="UP001152320">
    <property type="component" value="Chromosome 2"/>
</dbReference>
<reference evidence="1" key="1">
    <citation type="submission" date="2021-10" db="EMBL/GenBank/DDBJ databases">
        <title>Tropical sea cucumber genome reveals ecological adaptation and Cuvierian tubules defense mechanism.</title>
        <authorList>
            <person name="Chen T."/>
        </authorList>
    </citation>
    <scope>NUCLEOTIDE SEQUENCE</scope>
    <source>
        <strain evidence="1">Nanhai2018</strain>
        <tissue evidence="1">Muscle</tissue>
    </source>
</reference>
<comment type="caution">
    <text evidence="1">The sequence shown here is derived from an EMBL/GenBank/DDBJ whole genome shotgun (WGS) entry which is preliminary data.</text>
</comment>
<evidence type="ECO:0000313" key="1">
    <source>
        <dbReference type="EMBL" id="KAJ8047120.1"/>
    </source>
</evidence>
<dbReference type="EMBL" id="JAIZAY010000002">
    <property type="protein sequence ID" value="KAJ8047120.1"/>
    <property type="molecule type" value="Genomic_DNA"/>
</dbReference>
<organism evidence="1 2">
    <name type="scientific">Holothuria leucospilota</name>
    <name type="common">Black long sea cucumber</name>
    <name type="synonym">Mertensiothuria leucospilota</name>
    <dbReference type="NCBI Taxonomy" id="206669"/>
    <lineage>
        <taxon>Eukaryota</taxon>
        <taxon>Metazoa</taxon>
        <taxon>Echinodermata</taxon>
        <taxon>Eleutherozoa</taxon>
        <taxon>Echinozoa</taxon>
        <taxon>Holothuroidea</taxon>
        <taxon>Aspidochirotacea</taxon>
        <taxon>Aspidochirotida</taxon>
        <taxon>Holothuriidae</taxon>
        <taxon>Holothuria</taxon>
    </lineage>
</organism>
<accession>A0A9Q1CLY8</accession>
<evidence type="ECO:0000313" key="2">
    <source>
        <dbReference type="Proteomes" id="UP001152320"/>
    </source>
</evidence>
<sequence length="112" mass="12895">MAGLEFKDYRPYAYDVTKEKVRPPLEKDGGKARIIASYTNKCRQLIRQPIVYARKSTTRGAKSTPFVLVYFFVCTQNDVSVMSMHKVYKCRQLICQPIVYAAFLKTSSTRGR</sequence>
<protein>
    <submittedName>
        <fullName evidence="1">Uncharacterized protein</fullName>
    </submittedName>
</protein>
<proteinExistence type="predicted"/>
<name>A0A9Q1CLY8_HOLLE</name>